<feature type="region of interest" description="Disordered" evidence="1">
    <location>
        <begin position="267"/>
        <end position="306"/>
    </location>
</feature>
<dbReference type="InterPro" id="IPR037185">
    <property type="entry name" value="EmrE-like"/>
</dbReference>
<feature type="transmembrane region" description="Helical" evidence="2">
    <location>
        <begin position="175"/>
        <end position="198"/>
    </location>
</feature>
<accession>A0AAD5E1K5</accession>
<feature type="transmembrane region" description="Helical" evidence="2">
    <location>
        <begin position="210"/>
        <end position="228"/>
    </location>
</feature>
<feature type="transmembrane region" description="Helical" evidence="2">
    <location>
        <begin position="53"/>
        <end position="71"/>
    </location>
</feature>
<keyword evidence="2" id="KW-0812">Transmembrane</keyword>
<comment type="caution">
    <text evidence="3">The sequence shown here is derived from an EMBL/GenBank/DDBJ whole genome shotgun (WGS) entry which is preliminary data.</text>
</comment>
<keyword evidence="2" id="KW-1133">Transmembrane helix</keyword>
<evidence type="ECO:0000256" key="2">
    <source>
        <dbReference type="SAM" id="Phobius"/>
    </source>
</evidence>
<dbReference type="SUPFAM" id="SSF103481">
    <property type="entry name" value="Multidrug resistance efflux transporter EmrE"/>
    <property type="match status" value="1"/>
</dbReference>
<evidence type="ECO:0000313" key="3">
    <source>
        <dbReference type="EMBL" id="KAI7846420.1"/>
    </source>
</evidence>
<feature type="transmembrane region" description="Helical" evidence="2">
    <location>
        <begin position="240"/>
        <end position="258"/>
    </location>
</feature>
<feature type="transmembrane region" description="Helical" evidence="2">
    <location>
        <begin position="146"/>
        <end position="163"/>
    </location>
</feature>
<sequence length="306" mass="32276">MQRGLSARFEALERAHPRRHRALALAGLTVFSLGVCIGQIISPGFVDPAIVQLVQLSQVFFIAIVQSLLLRHRLPWQLWLAAAVTLGGSAMVVAPNISQSSAGSLGTTRGWIGFGLSVVTVMSGGLCLVLMQATRHMGFTIQELQYWYLAVACVLLTAITLPLDGTDWGVMAAYWSAADWLVLALLGSVVFVGLAFALQHAVWQLGAPTVSLMAGQRLVSAIVLSRLILGTSAVQTGLQIAGIAVTIASVTAFMWWSFRQAQRRQASTPGAATEVPPKSAPSSIEEAAIGGKEGNESSNASAGLKA</sequence>
<feature type="transmembrane region" description="Helical" evidence="2">
    <location>
        <begin position="21"/>
        <end position="41"/>
    </location>
</feature>
<feature type="transmembrane region" description="Helical" evidence="2">
    <location>
        <begin position="78"/>
        <end position="98"/>
    </location>
</feature>
<feature type="transmembrane region" description="Helical" evidence="2">
    <location>
        <begin position="110"/>
        <end position="134"/>
    </location>
</feature>
<keyword evidence="2" id="KW-0472">Membrane</keyword>
<dbReference type="EMBL" id="JADXDR010000003">
    <property type="protein sequence ID" value="KAI7846420.1"/>
    <property type="molecule type" value="Genomic_DNA"/>
</dbReference>
<evidence type="ECO:0000256" key="1">
    <source>
        <dbReference type="SAM" id="MobiDB-lite"/>
    </source>
</evidence>
<name>A0AAD5E1K5_9CHLO</name>
<proteinExistence type="predicted"/>
<gene>
    <name evidence="3" type="ORF">COHA_000130</name>
</gene>
<dbReference type="Proteomes" id="UP001205105">
    <property type="component" value="Unassembled WGS sequence"/>
</dbReference>
<evidence type="ECO:0000313" key="4">
    <source>
        <dbReference type="Proteomes" id="UP001205105"/>
    </source>
</evidence>
<feature type="compositionally biased region" description="Polar residues" evidence="1">
    <location>
        <begin position="296"/>
        <end position="306"/>
    </location>
</feature>
<reference evidence="3" key="1">
    <citation type="submission" date="2020-11" db="EMBL/GenBank/DDBJ databases">
        <title>Chlorella ohadii genome sequencing and assembly.</title>
        <authorList>
            <person name="Murik O."/>
            <person name="Treves H."/>
            <person name="Kedem I."/>
            <person name="Shotland Y."/>
            <person name="Kaplan A."/>
        </authorList>
    </citation>
    <scope>NUCLEOTIDE SEQUENCE</scope>
    <source>
        <strain evidence="3">1</strain>
    </source>
</reference>
<dbReference type="AlphaFoldDB" id="A0AAD5E1K5"/>
<protein>
    <submittedName>
        <fullName evidence="3">Uncharacterized protein</fullName>
    </submittedName>
</protein>
<keyword evidence="4" id="KW-1185">Reference proteome</keyword>
<organism evidence="3 4">
    <name type="scientific">Chlorella ohadii</name>
    <dbReference type="NCBI Taxonomy" id="2649997"/>
    <lineage>
        <taxon>Eukaryota</taxon>
        <taxon>Viridiplantae</taxon>
        <taxon>Chlorophyta</taxon>
        <taxon>core chlorophytes</taxon>
        <taxon>Trebouxiophyceae</taxon>
        <taxon>Chlorellales</taxon>
        <taxon>Chlorellaceae</taxon>
        <taxon>Chlorella clade</taxon>
        <taxon>Chlorella</taxon>
    </lineage>
</organism>